<keyword evidence="3" id="KW-1185">Reference proteome</keyword>
<name>A0A8K0JLD6_9TREE</name>
<organism evidence="2 3">
    <name type="scientific">Filobasidium floriforme</name>
    <dbReference type="NCBI Taxonomy" id="5210"/>
    <lineage>
        <taxon>Eukaryota</taxon>
        <taxon>Fungi</taxon>
        <taxon>Dikarya</taxon>
        <taxon>Basidiomycota</taxon>
        <taxon>Agaricomycotina</taxon>
        <taxon>Tremellomycetes</taxon>
        <taxon>Filobasidiales</taxon>
        <taxon>Filobasidiaceae</taxon>
        <taxon>Filobasidium</taxon>
    </lineage>
</organism>
<evidence type="ECO:0000313" key="2">
    <source>
        <dbReference type="EMBL" id="KAG7549038.1"/>
    </source>
</evidence>
<dbReference type="EMBL" id="JABELV010000054">
    <property type="protein sequence ID" value="KAG7549038.1"/>
    <property type="molecule type" value="Genomic_DNA"/>
</dbReference>
<feature type="compositionally biased region" description="Basic and acidic residues" evidence="1">
    <location>
        <begin position="10"/>
        <end position="22"/>
    </location>
</feature>
<gene>
    <name evidence="2" type="ORF">FFLO_03074</name>
</gene>
<sequence>MTTDNTNGRFHLDYEAADDDRQANANRPGGTSDQKADVEAQPISPCDPQSSGSTNSSTDRGVGGKNKTRPPSPGKRLFTGKSSPPDHPQSHTSSTFCTSLNSSSDPYSGAGADVFDPITVAESVWRGVEWE</sequence>
<feature type="compositionally biased region" description="Polar residues" evidence="1">
    <location>
        <begin position="47"/>
        <end position="59"/>
    </location>
</feature>
<reference evidence="2" key="1">
    <citation type="submission" date="2020-04" db="EMBL/GenBank/DDBJ databases">
        <title>Analysis of mating type loci in Filobasidium floriforme.</title>
        <authorList>
            <person name="Nowrousian M."/>
        </authorList>
    </citation>
    <scope>NUCLEOTIDE SEQUENCE</scope>
    <source>
        <strain evidence="2">CBS 6242</strain>
    </source>
</reference>
<dbReference type="Proteomes" id="UP000812966">
    <property type="component" value="Unassembled WGS sequence"/>
</dbReference>
<evidence type="ECO:0000256" key="1">
    <source>
        <dbReference type="SAM" id="MobiDB-lite"/>
    </source>
</evidence>
<accession>A0A8K0JLD6</accession>
<feature type="region of interest" description="Disordered" evidence="1">
    <location>
        <begin position="1"/>
        <end position="113"/>
    </location>
</feature>
<protein>
    <submittedName>
        <fullName evidence="2">Uncharacterized protein</fullName>
    </submittedName>
</protein>
<dbReference type="AlphaFoldDB" id="A0A8K0JLD6"/>
<evidence type="ECO:0000313" key="3">
    <source>
        <dbReference type="Proteomes" id="UP000812966"/>
    </source>
</evidence>
<comment type="caution">
    <text evidence="2">The sequence shown here is derived from an EMBL/GenBank/DDBJ whole genome shotgun (WGS) entry which is preliminary data.</text>
</comment>
<feature type="compositionally biased region" description="Low complexity" evidence="1">
    <location>
        <begin position="92"/>
        <end position="104"/>
    </location>
</feature>
<proteinExistence type="predicted"/>